<dbReference type="EMBL" id="FNCH01000009">
    <property type="protein sequence ID" value="SDG64883.1"/>
    <property type="molecule type" value="Genomic_DNA"/>
</dbReference>
<dbReference type="Proteomes" id="UP000199643">
    <property type="component" value="Unassembled WGS sequence"/>
</dbReference>
<dbReference type="GO" id="GO:0006355">
    <property type="term" value="P:regulation of DNA-templated transcription"/>
    <property type="evidence" value="ECO:0007669"/>
    <property type="project" value="InterPro"/>
</dbReference>
<gene>
    <name evidence="2" type="ORF">SAMN05421827_10921</name>
</gene>
<dbReference type="SUPFAM" id="SSF46894">
    <property type="entry name" value="C-terminal effector domain of the bipartite response regulators"/>
    <property type="match status" value="1"/>
</dbReference>
<evidence type="ECO:0000259" key="1">
    <source>
        <dbReference type="SMART" id="SM00421"/>
    </source>
</evidence>
<dbReference type="GO" id="GO:0003677">
    <property type="term" value="F:DNA binding"/>
    <property type="evidence" value="ECO:0007669"/>
    <property type="project" value="InterPro"/>
</dbReference>
<dbReference type="RefSeq" id="WP_143009075.1">
    <property type="nucleotide sequence ID" value="NZ_FNCH01000009.1"/>
</dbReference>
<organism evidence="2 3">
    <name type="scientific">Pedobacter terrae</name>
    <dbReference type="NCBI Taxonomy" id="405671"/>
    <lineage>
        <taxon>Bacteria</taxon>
        <taxon>Pseudomonadati</taxon>
        <taxon>Bacteroidota</taxon>
        <taxon>Sphingobacteriia</taxon>
        <taxon>Sphingobacteriales</taxon>
        <taxon>Sphingobacteriaceae</taxon>
        <taxon>Pedobacter</taxon>
    </lineage>
</organism>
<dbReference type="InterPro" id="IPR000792">
    <property type="entry name" value="Tscrpt_reg_LuxR_C"/>
</dbReference>
<evidence type="ECO:0000313" key="2">
    <source>
        <dbReference type="EMBL" id="SDG64883.1"/>
    </source>
</evidence>
<name>A0A1G7VYT8_9SPHI</name>
<dbReference type="InterPro" id="IPR016032">
    <property type="entry name" value="Sig_transdc_resp-reg_C-effctor"/>
</dbReference>
<proteinExistence type="predicted"/>
<sequence length="294" mass="33658">MLKEKVIVVGYDDTASFLILLDKLKQSVTFTYHIVSATMATGLASILGSMKPDLVILSFSNNQHMLNEIGTLTVQSLIPILCITRRSENETLNWPLNHIVFSCQEEHLHETFYLSSRINSILLMKKEQVALPKVMGLADTAIATADHNRNLSRYVMELDQKVDVLLKIKERIGELYPNVDDRTRTELISIVNTIKISANDYKLWDDFKLYFEEINPGFILQLTKAYPALTSIDLKYCCYLKMNMSNDDIRNLLGINQESVRTHKYRLKKKMSLARDQDLAAHLRAVDQNKLSMA</sequence>
<dbReference type="SMART" id="SM00421">
    <property type="entry name" value="HTH_LUXR"/>
    <property type="match status" value="1"/>
</dbReference>
<evidence type="ECO:0000313" key="3">
    <source>
        <dbReference type="Proteomes" id="UP000199643"/>
    </source>
</evidence>
<protein>
    <recommendedName>
        <fullName evidence="1">HTH luxR-type domain-containing protein</fullName>
    </recommendedName>
</protein>
<accession>A0A1G7VYT8</accession>
<dbReference type="OrthoDB" id="1523128at2"/>
<reference evidence="3" key="1">
    <citation type="submission" date="2016-10" db="EMBL/GenBank/DDBJ databases">
        <authorList>
            <person name="Varghese N."/>
            <person name="Submissions S."/>
        </authorList>
    </citation>
    <scope>NUCLEOTIDE SEQUENCE [LARGE SCALE GENOMIC DNA]</scope>
    <source>
        <strain evidence="3">DSM 17933</strain>
    </source>
</reference>
<dbReference type="STRING" id="405671.SAMN05421827_10921"/>
<keyword evidence="3" id="KW-1185">Reference proteome</keyword>
<feature type="domain" description="HTH luxR-type" evidence="1">
    <location>
        <begin position="226"/>
        <end position="283"/>
    </location>
</feature>
<dbReference type="AlphaFoldDB" id="A0A1G7VYT8"/>